<dbReference type="EC" id="3.2.-.-" evidence="4"/>
<name>A0A9E2BHS6_PSYF1</name>
<protein>
    <submittedName>
        <fullName evidence="4">Pyrimidine-specific ribonucleoside hydrolase RihA</fullName>
        <ecNumber evidence="4">3.2.-.-</ecNumber>
    </submittedName>
</protein>
<keyword evidence="2 4" id="KW-0326">Glycosidase</keyword>
<gene>
    <name evidence="4" type="primary">rihA_2</name>
    <name evidence="4" type="ORF">DDT42_01712</name>
</gene>
<dbReference type="GO" id="GO:0005829">
    <property type="term" value="C:cytosol"/>
    <property type="evidence" value="ECO:0007669"/>
    <property type="project" value="TreeGrafter"/>
</dbReference>
<dbReference type="SUPFAM" id="SSF53590">
    <property type="entry name" value="Nucleoside hydrolase"/>
    <property type="match status" value="1"/>
</dbReference>
<dbReference type="InterPro" id="IPR036452">
    <property type="entry name" value="Ribo_hydro-like"/>
</dbReference>
<dbReference type="InterPro" id="IPR023186">
    <property type="entry name" value="IUNH"/>
</dbReference>
<evidence type="ECO:0000313" key="4">
    <source>
        <dbReference type="EMBL" id="MBT9145835.1"/>
    </source>
</evidence>
<dbReference type="Pfam" id="PF01156">
    <property type="entry name" value="IU_nuc_hydro"/>
    <property type="match status" value="1"/>
</dbReference>
<dbReference type="Gene3D" id="3.90.245.10">
    <property type="entry name" value="Ribonucleoside hydrolase-like"/>
    <property type="match status" value="1"/>
</dbReference>
<accession>A0A9E2BHS6</accession>
<dbReference type="GO" id="GO:0008477">
    <property type="term" value="F:purine nucleosidase activity"/>
    <property type="evidence" value="ECO:0007669"/>
    <property type="project" value="TreeGrafter"/>
</dbReference>
<reference evidence="4 5" key="1">
    <citation type="journal article" date="2021" name="bioRxiv">
        <title>Unique metabolic strategies in Hadean analogues reveal hints for primordial physiology.</title>
        <authorList>
            <person name="Nobu M.K."/>
            <person name="Nakai R."/>
            <person name="Tamazawa S."/>
            <person name="Mori H."/>
            <person name="Toyoda A."/>
            <person name="Ijiri A."/>
            <person name="Suzuki S."/>
            <person name="Kurokawa K."/>
            <person name="Kamagata Y."/>
            <person name="Tamaki H."/>
        </authorList>
    </citation>
    <scope>NUCLEOTIDE SEQUENCE [LARGE SCALE GENOMIC DNA]</scope>
    <source>
        <strain evidence="4">BS525</strain>
    </source>
</reference>
<evidence type="ECO:0000313" key="5">
    <source>
        <dbReference type="Proteomes" id="UP000811545"/>
    </source>
</evidence>
<proteinExistence type="predicted"/>
<dbReference type="Proteomes" id="UP000811545">
    <property type="component" value="Unassembled WGS sequence"/>
</dbReference>
<dbReference type="PANTHER" id="PTHR12304">
    <property type="entry name" value="INOSINE-URIDINE PREFERRING NUCLEOSIDE HYDROLASE"/>
    <property type="match status" value="1"/>
</dbReference>
<evidence type="ECO:0000259" key="3">
    <source>
        <dbReference type="Pfam" id="PF01156"/>
    </source>
</evidence>
<sequence>MKKKVLIDCDPGHDDMIAIMLACCSKDIEVLGITTVAGNQTGDKTYLNAHKVLKMISREDLKIARGYDFPLFRKLVTAPEIHGVSGLDGAALPEISIKTKPEHAVDFIISTIMSSKEKVWLIPTGPLTNVASSLLKEPKIKEKIEKFVLMGGAVFDSNITPSAEFNIFVDPEAARILFESGLPITMVGLDVTNKALFTFEDIDLLDSFGGKVSKVVAPLLRFFARTNLEIFSFPGAPLHDALAVAYVIDPTVLTTKYWNVKIETKGEFTSGRTVVDVYNITGDKPNAEVAMEVDLSKFKNMIFTMIKRYDELACSHIL</sequence>
<dbReference type="PANTHER" id="PTHR12304:SF4">
    <property type="entry name" value="URIDINE NUCLEOSIDASE"/>
    <property type="match status" value="1"/>
</dbReference>
<comment type="caution">
    <text evidence="4">The sequence shown here is derived from an EMBL/GenBank/DDBJ whole genome shotgun (WGS) entry which is preliminary data.</text>
</comment>
<dbReference type="InterPro" id="IPR001910">
    <property type="entry name" value="Inosine/uridine_hydrolase_dom"/>
</dbReference>
<feature type="domain" description="Inosine/uridine-preferring nucleoside hydrolase" evidence="3">
    <location>
        <begin position="5"/>
        <end position="299"/>
    </location>
</feature>
<dbReference type="GO" id="GO:0006152">
    <property type="term" value="P:purine nucleoside catabolic process"/>
    <property type="evidence" value="ECO:0007669"/>
    <property type="project" value="TreeGrafter"/>
</dbReference>
<organism evidence="4 5">
    <name type="scientific">Psychracetigena formicireducens</name>
    <dbReference type="NCBI Taxonomy" id="2986056"/>
    <lineage>
        <taxon>Bacteria</taxon>
        <taxon>Bacillati</taxon>
        <taxon>Candidatus Lithacetigenota</taxon>
        <taxon>Candidatus Psychracetigena</taxon>
    </lineage>
</organism>
<dbReference type="AlphaFoldDB" id="A0A9E2BHS6"/>
<keyword evidence="1 4" id="KW-0378">Hydrolase</keyword>
<dbReference type="EMBL" id="QLTW01000191">
    <property type="protein sequence ID" value="MBT9145835.1"/>
    <property type="molecule type" value="Genomic_DNA"/>
</dbReference>
<evidence type="ECO:0000256" key="2">
    <source>
        <dbReference type="ARBA" id="ARBA00023295"/>
    </source>
</evidence>
<dbReference type="CDD" id="cd02651">
    <property type="entry name" value="nuc_hydro_IU_UC_XIUA"/>
    <property type="match status" value="1"/>
</dbReference>
<evidence type="ECO:0000256" key="1">
    <source>
        <dbReference type="ARBA" id="ARBA00022801"/>
    </source>
</evidence>